<keyword evidence="1" id="KW-0812">Transmembrane</keyword>
<dbReference type="EMBL" id="CP099490">
    <property type="protein sequence ID" value="USQ76994.1"/>
    <property type="molecule type" value="Genomic_DNA"/>
</dbReference>
<keyword evidence="1" id="KW-0472">Membrane</keyword>
<sequence length="299" mass="30908">MALPTEGPGPGGVIHDIGYRPYTGPRLGTASAARSLFATGLLNAYGIGRSGRAKILPMVLLAFMLVPAAIMVAIMVTLGLTEGFINYGSYPVQLMLLIVIFVAAQAPVLFSRDLRSGAISLYLARPLGASAFALIRWSSLFVAVLVFVGVPIIVLYVGALSAEADFAEHTGEFAAAMVGVILLAAVLATLSALVAAHTRRRGLAVGVTIIALLISTGVVTAVQAITSEMGNEVGARIAGLLSPFSLVDGVQAELLGGVGSFQVSPGTTAWGLLYLAVALAVIAGGLWVLVRYYRKQAGR</sequence>
<evidence type="ECO:0008006" key="4">
    <source>
        <dbReference type="Google" id="ProtNLM"/>
    </source>
</evidence>
<dbReference type="Proteomes" id="UP001056535">
    <property type="component" value="Chromosome"/>
</dbReference>
<name>A0ABY4YJW9_9MICO</name>
<reference evidence="2" key="1">
    <citation type="submission" date="2022-06" db="EMBL/GenBank/DDBJ databases">
        <title>Ornithinimicrobium JY.X270.</title>
        <authorList>
            <person name="Huang Y."/>
        </authorList>
    </citation>
    <scope>NUCLEOTIDE SEQUENCE</scope>
    <source>
        <strain evidence="2">JY.X270</strain>
    </source>
</reference>
<evidence type="ECO:0000256" key="1">
    <source>
        <dbReference type="SAM" id="Phobius"/>
    </source>
</evidence>
<feature type="transmembrane region" description="Helical" evidence="1">
    <location>
        <begin position="269"/>
        <end position="290"/>
    </location>
</feature>
<keyword evidence="3" id="KW-1185">Reference proteome</keyword>
<feature type="transmembrane region" description="Helical" evidence="1">
    <location>
        <begin position="131"/>
        <end position="161"/>
    </location>
</feature>
<protein>
    <recommendedName>
        <fullName evidence="4">ABC-2 type transport system permease protein</fullName>
    </recommendedName>
</protein>
<gene>
    <name evidence="2" type="ORF">NF557_03480</name>
</gene>
<keyword evidence="1" id="KW-1133">Transmembrane helix</keyword>
<organism evidence="2 3">
    <name type="scientific">Ornithinimicrobium cryptoxanthini</name>
    <dbReference type="NCBI Taxonomy" id="2934161"/>
    <lineage>
        <taxon>Bacteria</taxon>
        <taxon>Bacillati</taxon>
        <taxon>Actinomycetota</taxon>
        <taxon>Actinomycetes</taxon>
        <taxon>Micrococcales</taxon>
        <taxon>Ornithinimicrobiaceae</taxon>
        <taxon>Ornithinimicrobium</taxon>
    </lineage>
</organism>
<feature type="transmembrane region" description="Helical" evidence="1">
    <location>
        <begin position="173"/>
        <end position="196"/>
    </location>
</feature>
<dbReference type="RefSeq" id="WP_252621696.1">
    <property type="nucleotide sequence ID" value="NZ_CP099490.1"/>
</dbReference>
<feature type="transmembrane region" description="Helical" evidence="1">
    <location>
        <begin position="203"/>
        <end position="225"/>
    </location>
</feature>
<feature type="transmembrane region" description="Helical" evidence="1">
    <location>
        <begin position="55"/>
        <end position="78"/>
    </location>
</feature>
<feature type="transmembrane region" description="Helical" evidence="1">
    <location>
        <begin position="90"/>
        <end position="110"/>
    </location>
</feature>
<accession>A0ABY4YJW9</accession>
<evidence type="ECO:0000313" key="2">
    <source>
        <dbReference type="EMBL" id="USQ76994.1"/>
    </source>
</evidence>
<evidence type="ECO:0000313" key="3">
    <source>
        <dbReference type="Proteomes" id="UP001056535"/>
    </source>
</evidence>
<proteinExistence type="predicted"/>